<evidence type="ECO:0000313" key="2">
    <source>
        <dbReference type="Proteomes" id="UP001569428"/>
    </source>
</evidence>
<dbReference type="RefSeq" id="WP_371837095.1">
    <property type="nucleotide sequence ID" value="NZ_JBGMEK010000001.1"/>
</dbReference>
<proteinExistence type="predicted"/>
<organism evidence="1 2">
    <name type="scientific">Microbulbifer epialgicus</name>
    <dbReference type="NCBI Taxonomy" id="393907"/>
    <lineage>
        <taxon>Bacteria</taxon>
        <taxon>Pseudomonadati</taxon>
        <taxon>Pseudomonadota</taxon>
        <taxon>Gammaproteobacteria</taxon>
        <taxon>Cellvibrionales</taxon>
        <taxon>Microbulbiferaceae</taxon>
        <taxon>Microbulbifer</taxon>
    </lineage>
</organism>
<evidence type="ECO:0000313" key="1">
    <source>
        <dbReference type="EMBL" id="MFA0809477.1"/>
    </source>
</evidence>
<dbReference type="Proteomes" id="UP001569428">
    <property type="component" value="Unassembled WGS sequence"/>
</dbReference>
<accession>A0ABV4NUU5</accession>
<sequence length="92" mass="10407">MNKKIYLSVLITWVISGCSSEETDRELIEEAVEKIPYTEPMFMPVNANGEETIHCLSKAIAKKVGDEYYVIGVPLADSEGRYDCRNYVPEQS</sequence>
<name>A0ABV4NUU5_9GAMM</name>
<gene>
    <name evidence="1" type="ORF">ACCI49_00975</name>
</gene>
<keyword evidence="2" id="KW-1185">Reference proteome</keyword>
<dbReference type="PROSITE" id="PS51257">
    <property type="entry name" value="PROKAR_LIPOPROTEIN"/>
    <property type="match status" value="1"/>
</dbReference>
<reference evidence="1 2" key="1">
    <citation type="submission" date="2024-08" db="EMBL/GenBank/DDBJ databases">
        <authorList>
            <person name="Ishaq N."/>
        </authorList>
    </citation>
    <scope>NUCLEOTIDE SEQUENCE [LARGE SCALE GENOMIC DNA]</scope>
    <source>
        <strain evidence="1 2">DSM 18651</strain>
    </source>
</reference>
<dbReference type="EMBL" id="JBGMEK010000001">
    <property type="protein sequence ID" value="MFA0809477.1"/>
    <property type="molecule type" value="Genomic_DNA"/>
</dbReference>
<protein>
    <submittedName>
        <fullName evidence="1">Uncharacterized protein</fullName>
    </submittedName>
</protein>
<comment type="caution">
    <text evidence="1">The sequence shown here is derived from an EMBL/GenBank/DDBJ whole genome shotgun (WGS) entry which is preliminary data.</text>
</comment>